<evidence type="ECO:0000256" key="1">
    <source>
        <dbReference type="ARBA" id="ARBA00010201"/>
    </source>
</evidence>
<evidence type="ECO:0000313" key="4">
    <source>
        <dbReference type="Proteomes" id="UP000240653"/>
    </source>
</evidence>
<comment type="similarity">
    <text evidence="1">Belongs to the PRORSD1 family.</text>
</comment>
<dbReference type="GO" id="GO:0002161">
    <property type="term" value="F:aminoacyl-tRNA deacylase activity"/>
    <property type="evidence" value="ECO:0007669"/>
    <property type="project" value="InterPro"/>
</dbReference>
<dbReference type="InterPro" id="IPR036754">
    <property type="entry name" value="YbaK/aa-tRNA-synt-asso_dom_sf"/>
</dbReference>
<dbReference type="EMBL" id="PXYL01000003">
    <property type="protein sequence ID" value="PSJ62100.1"/>
    <property type="molecule type" value="Genomic_DNA"/>
</dbReference>
<evidence type="ECO:0000313" key="3">
    <source>
        <dbReference type="EMBL" id="PSJ62100.1"/>
    </source>
</evidence>
<dbReference type="SUPFAM" id="SSF55826">
    <property type="entry name" value="YbaK/ProRS associated domain"/>
    <property type="match status" value="1"/>
</dbReference>
<keyword evidence="4" id="KW-1185">Reference proteome</keyword>
<reference evidence="3 4" key="1">
    <citation type="submission" date="2018-03" db="EMBL/GenBank/DDBJ databases">
        <title>The draft genome of Mesorhizobium soli JCM 19897.</title>
        <authorList>
            <person name="Li L."/>
            <person name="Liu L."/>
            <person name="Liang L."/>
            <person name="Wang T."/>
            <person name="Zhang X."/>
        </authorList>
    </citation>
    <scope>NUCLEOTIDE SEQUENCE [LARGE SCALE GENOMIC DNA]</scope>
    <source>
        <strain evidence="3 4">JCM 19897</strain>
    </source>
</reference>
<feature type="domain" description="YbaK/aminoacyl-tRNA synthetase-associated" evidence="2">
    <location>
        <begin position="24"/>
        <end position="150"/>
    </location>
</feature>
<dbReference type="Proteomes" id="UP000240653">
    <property type="component" value="Unassembled WGS sequence"/>
</dbReference>
<comment type="caution">
    <text evidence="3">The sequence shown here is derived from an EMBL/GenBank/DDBJ whole genome shotgun (WGS) entry which is preliminary data.</text>
</comment>
<sequence>MPKTPDELFAFLDSLGITVTTKTHAPLFTVADSQSLRGEIAGGHTKNLFLKDKKDNFFLVTVDEEAEVDLKQIHHLIGASSRVSFGKPEALMEMLGVVPGSVTVFGLINDTDKRVKLVIDAPLMENEIVNAHPLSNEATTSIASGDLLTFVKATGHEPLVLKVSA</sequence>
<name>A0A2P7SHZ9_9HYPH</name>
<proteinExistence type="inferred from homology"/>
<accession>A0A2P7SHZ9</accession>
<dbReference type="Gene3D" id="3.90.960.10">
    <property type="entry name" value="YbaK/aminoacyl-tRNA synthetase-associated domain"/>
    <property type="match status" value="1"/>
</dbReference>
<dbReference type="PANTHER" id="PTHR31423:SF3">
    <property type="entry name" value="PROLYL-TRNA SYNTHETASE ASSOCIATED DOMAIN-CONTAINING PROTEIN 1-RELATED"/>
    <property type="match status" value="1"/>
</dbReference>
<keyword evidence="3" id="KW-0238">DNA-binding</keyword>
<organism evidence="3 4">
    <name type="scientific">Pseudaminobacter soli</name>
    <name type="common">ex Li et al. 2025</name>
    <dbReference type="NCBI Taxonomy" id="1295366"/>
    <lineage>
        <taxon>Bacteria</taxon>
        <taxon>Pseudomonadati</taxon>
        <taxon>Pseudomonadota</taxon>
        <taxon>Alphaproteobacteria</taxon>
        <taxon>Hyphomicrobiales</taxon>
        <taxon>Phyllobacteriaceae</taxon>
        <taxon>Pseudaminobacter</taxon>
    </lineage>
</organism>
<dbReference type="RefSeq" id="WP_106723278.1">
    <property type="nucleotide sequence ID" value="NZ_PXYL01000003.1"/>
</dbReference>
<dbReference type="OrthoDB" id="5145315at2"/>
<dbReference type="PANTHER" id="PTHR31423">
    <property type="entry name" value="YBAK DOMAIN-CONTAINING PROTEIN"/>
    <property type="match status" value="1"/>
</dbReference>
<dbReference type="FunFam" id="3.90.960.10:FF:000005">
    <property type="entry name" value="Putative prolyl-tRNA synthetase"/>
    <property type="match status" value="1"/>
</dbReference>
<dbReference type="InterPro" id="IPR007214">
    <property type="entry name" value="YbaK/aa-tRNA-synth-assoc-dom"/>
</dbReference>
<dbReference type="AlphaFoldDB" id="A0A2P7SHZ9"/>
<dbReference type="GO" id="GO:0003677">
    <property type="term" value="F:DNA binding"/>
    <property type="evidence" value="ECO:0007669"/>
    <property type="project" value="UniProtKB-KW"/>
</dbReference>
<gene>
    <name evidence="3" type="ORF">C7I85_07150</name>
</gene>
<dbReference type="Pfam" id="PF04073">
    <property type="entry name" value="tRNA_edit"/>
    <property type="match status" value="1"/>
</dbReference>
<evidence type="ECO:0000259" key="2">
    <source>
        <dbReference type="Pfam" id="PF04073"/>
    </source>
</evidence>
<protein>
    <submittedName>
        <fullName evidence="3">DNA-binding protein</fullName>
    </submittedName>
</protein>
<dbReference type="InterPro" id="IPR040285">
    <property type="entry name" value="ProX/PRXD1"/>
</dbReference>
<dbReference type="CDD" id="cd04335">
    <property type="entry name" value="PrdX_deacylase"/>
    <property type="match status" value="1"/>
</dbReference>